<evidence type="ECO:0000259" key="4">
    <source>
        <dbReference type="Pfam" id="PF07687"/>
    </source>
</evidence>
<dbReference type="Pfam" id="PF01546">
    <property type="entry name" value="Peptidase_M20"/>
    <property type="match status" value="1"/>
</dbReference>
<evidence type="ECO:0000256" key="3">
    <source>
        <dbReference type="ARBA" id="ARBA00022801"/>
    </source>
</evidence>
<dbReference type="Pfam" id="PF07687">
    <property type="entry name" value="M20_dimer"/>
    <property type="match status" value="1"/>
</dbReference>
<dbReference type="GO" id="GO:0046872">
    <property type="term" value="F:metal ion binding"/>
    <property type="evidence" value="ECO:0007669"/>
    <property type="project" value="UniProtKB-KW"/>
</dbReference>
<evidence type="ECO:0000256" key="1">
    <source>
        <dbReference type="ARBA" id="ARBA00022670"/>
    </source>
</evidence>
<dbReference type="RefSeq" id="WP_213218080.1">
    <property type="nucleotide sequence ID" value="NZ_QTKU01000008.1"/>
</dbReference>
<reference evidence="5" key="1">
    <citation type="submission" date="2018-08" db="EMBL/GenBank/DDBJ databases">
        <authorList>
            <person name="Jin W."/>
            <person name="Wang H."/>
            <person name="Yang Y."/>
            <person name="Li M."/>
            <person name="Liu J."/>
        </authorList>
    </citation>
    <scope>NUCLEOTIDE SEQUENCE</scope>
    <source>
        <strain evidence="5">AESS21</strain>
    </source>
</reference>
<dbReference type="GO" id="GO:0008233">
    <property type="term" value="F:peptidase activity"/>
    <property type="evidence" value="ECO:0007669"/>
    <property type="project" value="UniProtKB-KW"/>
</dbReference>
<reference evidence="5" key="2">
    <citation type="journal article" date="2021" name="Microorganisms">
        <title>Bacterial Dimethylsulfoniopropionate Biosynthesis in the East China Sea.</title>
        <authorList>
            <person name="Liu J."/>
            <person name="Zhang Y."/>
            <person name="Liu J."/>
            <person name="Zhong H."/>
            <person name="Williams B.T."/>
            <person name="Zheng Y."/>
            <person name="Curson A.R.J."/>
            <person name="Sun C."/>
            <person name="Sun H."/>
            <person name="Song D."/>
            <person name="Wagner Mackenzie B."/>
            <person name="Bermejo Martinez A."/>
            <person name="Todd J.D."/>
            <person name="Zhang X.H."/>
        </authorList>
    </citation>
    <scope>NUCLEOTIDE SEQUENCE</scope>
    <source>
        <strain evidence="5">AESS21</strain>
    </source>
</reference>
<evidence type="ECO:0000313" key="6">
    <source>
        <dbReference type="Proteomes" id="UP000705379"/>
    </source>
</evidence>
<protein>
    <submittedName>
        <fullName evidence="5">M20/M25/M40 family metallo-hydrolase</fullName>
    </submittedName>
</protein>
<dbReference type="InterPro" id="IPR051458">
    <property type="entry name" value="Cyt/Met_Dipeptidase"/>
</dbReference>
<feature type="domain" description="Peptidase M20 dimerisation" evidence="4">
    <location>
        <begin position="195"/>
        <end position="356"/>
    </location>
</feature>
<name>A0A944CG81_9HYPH</name>
<dbReference type="SUPFAM" id="SSF53187">
    <property type="entry name" value="Zn-dependent exopeptidases"/>
    <property type="match status" value="1"/>
</dbReference>
<organism evidence="5 6">
    <name type="scientific">Roseibium polysiphoniae</name>
    <dbReference type="NCBI Taxonomy" id="2571221"/>
    <lineage>
        <taxon>Bacteria</taxon>
        <taxon>Pseudomonadati</taxon>
        <taxon>Pseudomonadota</taxon>
        <taxon>Alphaproteobacteria</taxon>
        <taxon>Hyphomicrobiales</taxon>
        <taxon>Stappiaceae</taxon>
        <taxon>Roseibium</taxon>
    </lineage>
</organism>
<dbReference type="PANTHER" id="PTHR43270:SF12">
    <property type="entry name" value="SUCCINYL-DIAMINOPIMELATE DESUCCINYLASE"/>
    <property type="match status" value="1"/>
</dbReference>
<dbReference type="AlphaFoldDB" id="A0A944CG81"/>
<dbReference type="InterPro" id="IPR011650">
    <property type="entry name" value="Peptidase_M20_dimer"/>
</dbReference>
<dbReference type="Gene3D" id="3.30.70.360">
    <property type="match status" value="1"/>
</dbReference>
<comment type="caution">
    <text evidence="5">The sequence shown here is derived from an EMBL/GenBank/DDBJ whole genome shotgun (WGS) entry which is preliminary data.</text>
</comment>
<accession>A0A944CG81</accession>
<dbReference type="NCBIfam" id="NF005914">
    <property type="entry name" value="PRK07907.1"/>
    <property type="match status" value="1"/>
</dbReference>
<dbReference type="EMBL" id="QTKU01000008">
    <property type="protein sequence ID" value="MBS8262751.1"/>
    <property type="molecule type" value="Genomic_DNA"/>
</dbReference>
<keyword evidence="3" id="KW-0378">Hydrolase</keyword>
<proteinExistence type="predicted"/>
<keyword evidence="1" id="KW-0645">Protease</keyword>
<evidence type="ECO:0000256" key="2">
    <source>
        <dbReference type="ARBA" id="ARBA00022723"/>
    </source>
</evidence>
<gene>
    <name evidence="5" type="ORF">DYI23_21170</name>
</gene>
<dbReference type="InterPro" id="IPR002933">
    <property type="entry name" value="Peptidase_M20"/>
</dbReference>
<dbReference type="NCBIfam" id="NF006579">
    <property type="entry name" value="PRK09104.1"/>
    <property type="match status" value="1"/>
</dbReference>
<sequence length="472" mass="50646">MRDPVEHYALGWQDLLIGRLSEFVSFPSVGADPAMADGMETARQWLEALLTDIGFQNIQRLQADEGQPALYAERLDAPGKPTLLVYAHYDVQPDAPLEKWETPPFEATEVGDRIYGRGISDDKAPMLIALHALAAFIAVEGQLPVNIKLLLEGEEETGSPSLPAILAANRGLLAADAVLSADGARWRSDLPTMNVGTRGMAGFEFAVTTANKDLHSGRYGGILRNPLHVMSALIASLHDTEGRIAVPGFYDGICEPDDATRNGIARIAETLPDTGRIADDVGAAPFGEPGYSLLERLWLRPCLDINGLWGGYTGAGAKTVIPTEASAKLTMRLVPGQDPVKAQDAVIAHLHAQLPDGAALEIRDSKQGSAAYLLPDDHPLLAAGTNALKQLTGETPHKVRIGASLPLTSIVQEKLGIDTVMFSFSISDENFHAPNEFFRKSSIAEGLACWVTVLRKVADQSPAAYSAFTKSQ</sequence>
<dbReference type="Proteomes" id="UP000705379">
    <property type="component" value="Unassembled WGS sequence"/>
</dbReference>
<evidence type="ECO:0000313" key="5">
    <source>
        <dbReference type="EMBL" id="MBS8262751.1"/>
    </source>
</evidence>
<dbReference type="GO" id="GO:0006508">
    <property type="term" value="P:proteolysis"/>
    <property type="evidence" value="ECO:0007669"/>
    <property type="project" value="UniProtKB-KW"/>
</dbReference>
<dbReference type="PANTHER" id="PTHR43270">
    <property type="entry name" value="BETA-ALA-HIS DIPEPTIDASE"/>
    <property type="match status" value="1"/>
</dbReference>
<keyword evidence="2" id="KW-0479">Metal-binding</keyword>
<dbReference type="Gene3D" id="3.40.630.10">
    <property type="entry name" value="Zn peptidases"/>
    <property type="match status" value="1"/>
</dbReference>